<dbReference type="AlphaFoldDB" id="A0A212T659"/>
<dbReference type="GO" id="GO:0051301">
    <property type="term" value="P:cell division"/>
    <property type="evidence" value="ECO:0007669"/>
    <property type="project" value="UniProtKB-KW"/>
</dbReference>
<protein>
    <submittedName>
        <fullName evidence="1">Cell division protein ZapA</fullName>
    </submittedName>
</protein>
<reference evidence="1 2" key="1">
    <citation type="submission" date="2017-06" db="EMBL/GenBank/DDBJ databases">
        <authorList>
            <person name="Kim H.J."/>
            <person name="Triplett B.A."/>
        </authorList>
    </citation>
    <scope>NUCLEOTIDE SEQUENCE [LARGE SCALE GENOMIC DNA]</scope>
    <source>
        <strain evidence="1 2">MWH-VicM1</strain>
    </source>
</reference>
<gene>
    <name evidence="1" type="ORF">SAMN06295916_0492</name>
</gene>
<dbReference type="Proteomes" id="UP000197215">
    <property type="component" value="Unassembled WGS sequence"/>
</dbReference>
<sequence length="116" mass="12193">MSQHRIELTLAGQKFAFATTPEHEASLRAAAAIVDEQLEAALSAGNRSIERAAIMTAIKLAGDLQAAKMNLSNTENPGASLDQISTLQSKVDQIEASVDSALKMLSLPGAPRPIVP</sequence>
<dbReference type="EMBL" id="FYEX01000001">
    <property type="protein sequence ID" value="SNC61532.1"/>
    <property type="molecule type" value="Genomic_DNA"/>
</dbReference>
<dbReference type="SUPFAM" id="SSF102829">
    <property type="entry name" value="Cell division protein ZapA-like"/>
    <property type="match status" value="1"/>
</dbReference>
<keyword evidence="1" id="KW-0132">Cell division</keyword>
<dbReference type="OrthoDB" id="5297208at2"/>
<dbReference type="InterPro" id="IPR007838">
    <property type="entry name" value="Cell_div_ZapA-like"/>
</dbReference>
<evidence type="ECO:0000313" key="2">
    <source>
        <dbReference type="Proteomes" id="UP000197215"/>
    </source>
</evidence>
<dbReference type="InterPro" id="IPR042233">
    <property type="entry name" value="Cell_div_ZapA_N"/>
</dbReference>
<dbReference type="InterPro" id="IPR036192">
    <property type="entry name" value="Cell_div_ZapA-like_sf"/>
</dbReference>
<keyword evidence="1" id="KW-0131">Cell cycle</keyword>
<organism evidence="1 2">
    <name type="scientific">Polynucleobacter victoriensis</name>
    <dbReference type="NCBI Taxonomy" id="2049319"/>
    <lineage>
        <taxon>Bacteria</taxon>
        <taxon>Pseudomonadati</taxon>
        <taxon>Pseudomonadota</taxon>
        <taxon>Betaproteobacteria</taxon>
        <taxon>Burkholderiales</taxon>
        <taxon>Burkholderiaceae</taxon>
        <taxon>Polynucleobacter</taxon>
    </lineage>
</organism>
<name>A0A212T659_9BURK</name>
<accession>A0A212T659</accession>
<dbReference type="Gene3D" id="3.30.160.880">
    <property type="entry name" value="Cell division protein ZapA protomer, N-terminal domain"/>
    <property type="match status" value="1"/>
</dbReference>
<evidence type="ECO:0000313" key="1">
    <source>
        <dbReference type="EMBL" id="SNC61532.1"/>
    </source>
</evidence>
<proteinExistence type="predicted"/>
<dbReference type="Pfam" id="PF05164">
    <property type="entry name" value="ZapA"/>
    <property type="match status" value="1"/>
</dbReference>
<keyword evidence="2" id="KW-1185">Reference proteome</keyword>